<dbReference type="Proteomes" id="UP000256257">
    <property type="component" value="Unassembled WGS sequence"/>
</dbReference>
<keyword evidence="1" id="KW-0812">Transmembrane</keyword>
<dbReference type="AlphaFoldDB" id="A0A3D9B0N7"/>
<keyword evidence="3" id="KW-1185">Reference proteome</keyword>
<reference evidence="2 3" key="1">
    <citation type="submission" date="2018-06" db="EMBL/GenBank/DDBJ databases">
        <title>Novel Chryseobacterium species.</title>
        <authorList>
            <person name="Newman J."/>
            <person name="Hugo C."/>
            <person name="Oosthuizen L."/>
            <person name="Charimba G."/>
        </authorList>
    </citation>
    <scope>NUCLEOTIDE SEQUENCE [LARGE SCALE GENOMIC DNA]</scope>
    <source>
        <strain evidence="2 3">7_F195</strain>
    </source>
</reference>
<keyword evidence="1" id="KW-0472">Membrane</keyword>
<name>A0A3D9B0N7_9FLAO</name>
<evidence type="ECO:0000256" key="1">
    <source>
        <dbReference type="SAM" id="Phobius"/>
    </source>
</evidence>
<evidence type="ECO:0000313" key="2">
    <source>
        <dbReference type="EMBL" id="REC47195.1"/>
    </source>
</evidence>
<sequence length="74" mass="8644">MIDLFSLKGKRKDLVVSYFKKKMYKLIDEDGSLTVVINKWYKTMTISCIILHGIVVLIIVKARIAPFYEKYTVL</sequence>
<feature type="transmembrane region" description="Helical" evidence="1">
    <location>
        <begin position="40"/>
        <end position="60"/>
    </location>
</feature>
<dbReference type="OrthoDB" id="1274432at2"/>
<keyword evidence="1" id="KW-1133">Transmembrane helix</keyword>
<accession>A0A3D9B0N7</accession>
<organism evidence="2 3">
    <name type="scientific">Chryseobacterium pennipullorum</name>
    <dbReference type="NCBI Taxonomy" id="2258963"/>
    <lineage>
        <taxon>Bacteria</taxon>
        <taxon>Pseudomonadati</taxon>
        <taxon>Bacteroidota</taxon>
        <taxon>Flavobacteriia</taxon>
        <taxon>Flavobacteriales</taxon>
        <taxon>Weeksellaceae</taxon>
        <taxon>Chryseobacterium group</taxon>
        <taxon>Chryseobacterium</taxon>
    </lineage>
</organism>
<proteinExistence type="predicted"/>
<evidence type="ECO:0000313" key="3">
    <source>
        <dbReference type="Proteomes" id="UP000256257"/>
    </source>
</evidence>
<gene>
    <name evidence="2" type="ORF">DRF67_11250</name>
</gene>
<dbReference type="RefSeq" id="WP_115928406.1">
    <property type="nucleotide sequence ID" value="NZ_QNVV01000009.1"/>
</dbReference>
<comment type="caution">
    <text evidence="2">The sequence shown here is derived from an EMBL/GenBank/DDBJ whole genome shotgun (WGS) entry which is preliminary data.</text>
</comment>
<protein>
    <submittedName>
        <fullName evidence="2">Uncharacterized protein</fullName>
    </submittedName>
</protein>
<dbReference type="EMBL" id="QNVV01000009">
    <property type="protein sequence ID" value="REC47195.1"/>
    <property type="molecule type" value="Genomic_DNA"/>
</dbReference>